<protein>
    <submittedName>
        <fullName evidence="3">Uncharacterized protein</fullName>
    </submittedName>
</protein>
<keyword evidence="2" id="KW-1185">Reference proteome</keyword>
<reference evidence="2" key="1">
    <citation type="submission" date="2022-06" db="EMBL/GenBank/DDBJ databases">
        <authorList>
            <person name="Berger JAMES D."/>
            <person name="Berger JAMES D."/>
        </authorList>
    </citation>
    <scope>NUCLEOTIDE SEQUENCE [LARGE SCALE GENOMIC DNA]</scope>
</reference>
<feature type="region of interest" description="Disordered" evidence="1">
    <location>
        <begin position="49"/>
        <end position="69"/>
    </location>
</feature>
<dbReference type="WBParaSite" id="TREG1_710.1">
    <property type="protein sequence ID" value="TREG1_710.1"/>
    <property type="gene ID" value="TREG1_710"/>
</dbReference>
<feature type="compositionally biased region" description="Low complexity" evidence="1">
    <location>
        <begin position="57"/>
        <end position="69"/>
    </location>
</feature>
<proteinExistence type="predicted"/>
<reference evidence="3" key="2">
    <citation type="submission" date="2023-11" db="UniProtKB">
        <authorList>
            <consortium name="WormBaseParasite"/>
        </authorList>
    </citation>
    <scope>IDENTIFICATION</scope>
</reference>
<dbReference type="Proteomes" id="UP000050795">
    <property type="component" value="Unassembled WGS sequence"/>
</dbReference>
<accession>A0AA85K538</accession>
<evidence type="ECO:0000313" key="3">
    <source>
        <dbReference type="WBParaSite" id="TREG1_710.1"/>
    </source>
</evidence>
<sequence>MLADAAVDRFISQAELYQHLHDHLSHRLVEVIKRRLQTLKWMTFVPSSSRSASTVGSYSTPSSPASSHESYAARSALHIRSRPQTWSAQEGSRLMSTARCLDSPSLAPKQFFALVAETIGNRTTSVICKRLCKLKWRRTLNPSLPTIVLTSNTSYRQTEPSTSPTDVFSVNRSISAPTSPCRIC</sequence>
<evidence type="ECO:0000256" key="1">
    <source>
        <dbReference type="SAM" id="MobiDB-lite"/>
    </source>
</evidence>
<name>A0AA85K538_TRIRE</name>
<organism evidence="2 3">
    <name type="scientific">Trichobilharzia regenti</name>
    <name type="common">Nasal bird schistosome</name>
    <dbReference type="NCBI Taxonomy" id="157069"/>
    <lineage>
        <taxon>Eukaryota</taxon>
        <taxon>Metazoa</taxon>
        <taxon>Spiralia</taxon>
        <taxon>Lophotrochozoa</taxon>
        <taxon>Platyhelminthes</taxon>
        <taxon>Trematoda</taxon>
        <taxon>Digenea</taxon>
        <taxon>Strigeidida</taxon>
        <taxon>Schistosomatoidea</taxon>
        <taxon>Schistosomatidae</taxon>
        <taxon>Trichobilharzia</taxon>
    </lineage>
</organism>
<evidence type="ECO:0000313" key="2">
    <source>
        <dbReference type="Proteomes" id="UP000050795"/>
    </source>
</evidence>
<dbReference type="AlphaFoldDB" id="A0AA85K538"/>